<accession>A0A383VZA6</accession>
<evidence type="ECO:0000313" key="1">
    <source>
        <dbReference type="EMBL" id="SZX70785.1"/>
    </source>
</evidence>
<evidence type="ECO:0008006" key="3">
    <source>
        <dbReference type="Google" id="ProtNLM"/>
    </source>
</evidence>
<reference evidence="1 2" key="1">
    <citation type="submission" date="2016-10" db="EMBL/GenBank/DDBJ databases">
        <authorList>
            <person name="Cai Z."/>
        </authorList>
    </citation>
    <scope>NUCLEOTIDE SEQUENCE [LARGE SCALE GENOMIC DNA]</scope>
</reference>
<evidence type="ECO:0000313" key="2">
    <source>
        <dbReference type="Proteomes" id="UP000256970"/>
    </source>
</evidence>
<gene>
    <name evidence="1" type="ORF">BQ4739_LOCUS10960</name>
</gene>
<dbReference type="Proteomes" id="UP000256970">
    <property type="component" value="Unassembled WGS sequence"/>
</dbReference>
<proteinExistence type="predicted"/>
<dbReference type="EMBL" id="FNXT01001011">
    <property type="protein sequence ID" value="SZX70785.1"/>
    <property type="molecule type" value="Genomic_DNA"/>
</dbReference>
<keyword evidence="2" id="KW-1185">Reference proteome</keyword>
<name>A0A383VZA6_TETOB</name>
<protein>
    <recommendedName>
        <fullName evidence="3">Right handed beta helix domain-containing protein</fullName>
    </recommendedName>
</protein>
<organism evidence="1 2">
    <name type="scientific">Tetradesmus obliquus</name>
    <name type="common">Green alga</name>
    <name type="synonym">Acutodesmus obliquus</name>
    <dbReference type="NCBI Taxonomy" id="3088"/>
    <lineage>
        <taxon>Eukaryota</taxon>
        <taxon>Viridiplantae</taxon>
        <taxon>Chlorophyta</taxon>
        <taxon>core chlorophytes</taxon>
        <taxon>Chlorophyceae</taxon>
        <taxon>CS clade</taxon>
        <taxon>Sphaeropleales</taxon>
        <taxon>Scenedesmaceae</taxon>
        <taxon>Tetradesmus</taxon>
    </lineage>
</organism>
<dbReference type="AlphaFoldDB" id="A0A383VZA6"/>
<sequence>MLCNLTVSGYAGGNHRGGGGVLIQRAAGGAAGDDGGVAPAGTGATLVADNVTFSHISPRAVANIDHTAAAIDLNHTSFVSNNHSGVTCYEASEGWKDFFYDNFQCYVPSDEAGAAGLTTVSNVTFSGVTRFVGNTWGALHSRGTSSQPVWMLFHGPLLLLSNNKPTTQA</sequence>